<dbReference type="InterPro" id="IPR049083">
    <property type="entry name" value="TACO1_YebC_N"/>
</dbReference>
<evidence type="ECO:0000259" key="3">
    <source>
        <dbReference type="Pfam" id="PF01709"/>
    </source>
</evidence>
<dbReference type="PANTHER" id="PTHR12532">
    <property type="entry name" value="TRANSLATIONAL ACTIVATOR OF CYTOCHROME C OXIDASE 1"/>
    <property type="match status" value="1"/>
</dbReference>
<dbReference type="KEGG" id="ccin:107268935"/>
<dbReference type="AlphaFoldDB" id="A0AAJ7BYT7"/>
<dbReference type="RefSeq" id="XP_015597709.1">
    <property type="nucleotide sequence ID" value="XM_015742223.2"/>
</dbReference>
<feature type="domain" description="TACO1/YebC-like N-terminal" evidence="4">
    <location>
        <begin position="28"/>
        <end position="98"/>
    </location>
</feature>
<dbReference type="Pfam" id="PF20772">
    <property type="entry name" value="TACO1_YebC_N"/>
    <property type="match status" value="1"/>
</dbReference>
<evidence type="ECO:0000256" key="2">
    <source>
        <dbReference type="ARBA" id="ARBA00008724"/>
    </source>
</evidence>
<dbReference type="GeneID" id="107268935"/>
<evidence type="ECO:0000259" key="4">
    <source>
        <dbReference type="Pfam" id="PF20772"/>
    </source>
</evidence>
<organism evidence="5 6">
    <name type="scientific">Cephus cinctus</name>
    <name type="common">Wheat stem sawfly</name>
    <dbReference type="NCBI Taxonomy" id="211228"/>
    <lineage>
        <taxon>Eukaryota</taxon>
        <taxon>Metazoa</taxon>
        <taxon>Ecdysozoa</taxon>
        <taxon>Arthropoda</taxon>
        <taxon>Hexapoda</taxon>
        <taxon>Insecta</taxon>
        <taxon>Pterygota</taxon>
        <taxon>Neoptera</taxon>
        <taxon>Endopterygota</taxon>
        <taxon>Hymenoptera</taxon>
        <taxon>Cephoidea</taxon>
        <taxon>Cephidae</taxon>
        <taxon>Cephus</taxon>
    </lineage>
</organism>
<proteinExistence type="inferred from homology"/>
<evidence type="ECO:0000256" key="1">
    <source>
        <dbReference type="ARBA" id="ARBA00004173"/>
    </source>
</evidence>
<accession>A0AAJ7BYT7</accession>
<dbReference type="InterPro" id="IPR017856">
    <property type="entry name" value="Integrase-like_N"/>
</dbReference>
<sequence>MNKVLNTLIYKRTSRVLWQESKRFAGHSKWANIKHIKGQKDAEKSSLYLQYTRRMKIAIAESGGIADPEKNLKLLQIIEQAKKSNMPLSSINNFLKKQEMAKQNTQSSTVDIRGPAGSIVIIELLTDNISRAKNDMNVYIKKFKMSLADHTAKNNFDHKGIVITNLLNDIDTATEHAIQAGAEDVQEVENEDKKYYQFTCDPVLLQKVQGVLSNLNYQILSADEEYVPKIQVTLNENDRSHVEKFVTKIRTSEEVVKVHDNIA</sequence>
<dbReference type="SUPFAM" id="SSF75625">
    <property type="entry name" value="YebC-like"/>
    <property type="match status" value="1"/>
</dbReference>
<dbReference type="InterPro" id="IPR026564">
    <property type="entry name" value="Transcrip_reg_TACO1-like_dom3"/>
</dbReference>
<evidence type="ECO:0000313" key="6">
    <source>
        <dbReference type="RefSeq" id="XP_015597709.1"/>
    </source>
</evidence>
<dbReference type="InterPro" id="IPR002876">
    <property type="entry name" value="Transcrip_reg_TACO1-like"/>
</dbReference>
<evidence type="ECO:0000313" key="5">
    <source>
        <dbReference type="Proteomes" id="UP000694920"/>
    </source>
</evidence>
<dbReference type="Gene3D" id="1.10.10.200">
    <property type="match status" value="1"/>
</dbReference>
<dbReference type="GO" id="GO:0005739">
    <property type="term" value="C:mitochondrion"/>
    <property type="evidence" value="ECO:0007669"/>
    <property type="project" value="UniProtKB-SubCell"/>
</dbReference>
<keyword evidence="5" id="KW-1185">Reference proteome</keyword>
<feature type="domain" description="TACO1/YebC-like second and third" evidence="3">
    <location>
        <begin position="107"/>
        <end position="262"/>
    </location>
</feature>
<name>A0AAJ7BYT7_CEPCN</name>
<dbReference type="FunFam" id="1.10.10.200:FF:000002">
    <property type="entry name" value="Probable transcriptional regulatory protein CLM62_37755"/>
    <property type="match status" value="1"/>
</dbReference>
<dbReference type="Gene3D" id="3.30.70.980">
    <property type="match status" value="2"/>
</dbReference>
<protein>
    <submittedName>
        <fullName evidence="6">Translational activator of cytochrome c oxidase 1</fullName>
    </submittedName>
</protein>
<comment type="similarity">
    <text evidence="2">Belongs to the TACO1 family.</text>
</comment>
<dbReference type="PANTHER" id="PTHR12532:SF0">
    <property type="entry name" value="TRANSLATIONAL ACTIVATOR OF CYTOCHROME C OXIDASE 1"/>
    <property type="match status" value="1"/>
</dbReference>
<comment type="subcellular location">
    <subcellularLocation>
        <location evidence="1">Mitochondrion</location>
    </subcellularLocation>
</comment>
<dbReference type="Proteomes" id="UP000694920">
    <property type="component" value="Unplaced"/>
</dbReference>
<reference evidence="6" key="1">
    <citation type="submission" date="2025-08" db="UniProtKB">
        <authorList>
            <consortium name="RefSeq"/>
        </authorList>
    </citation>
    <scope>IDENTIFICATION</scope>
</reference>
<dbReference type="Pfam" id="PF01709">
    <property type="entry name" value="Transcrip_reg"/>
    <property type="match status" value="1"/>
</dbReference>
<gene>
    <name evidence="6" type="primary">LOC107268935</name>
</gene>
<dbReference type="InterPro" id="IPR029072">
    <property type="entry name" value="YebC-like"/>
</dbReference>
<dbReference type="InterPro" id="IPR048300">
    <property type="entry name" value="TACO1_YebC-like_2nd/3rd_dom"/>
</dbReference>